<keyword evidence="3" id="KW-1185">Reference proteome</keyword>
<proteinExistence type="predicted"/>
<organism evidence="2 3">
    <name type="scientific">Apolygus lucorum</name>
    <name type="common">Small green plant bug</name>
    <name type="synonym">Lygocoris lucorum</name>
    <dbReference type="NCBI Taxonomy" id="248454"/>
    <lineage>
        <taxon>Eukaryota</taxon>
        <taxon>Metazoa</taxon>
        <taxon>Ecdysozoa</taxon>
        <taxon>Arthropoda</taxon>
        <taxon>Hexapoda</taxon>
        <taxon>Insecta</taxon>
        <taxon>Pterygota</taxon>
        <taxon>Neoptera</taxon>
        <taxon>Paraneoptera</taxon>
        <taxon>Hemiptera</taxon>
        <taxon>Heteroptera</taxon>
        <taxon>Panheteroptera</taxon>
        <taxon>Cimicomorpha</taxon>
        <taxon>Miridae</taxon>
        <taxon>Mirini</taxon>
        <taxon>Apolygus</taxon>
    </lineage>
</organism>
<evidence type="ECO:0000313" key="2">
    <source>
        <dbReference type="EMBL" id="KAF6202187.1"/>
    </source>
</evidence>
<dbReference type="EMBL" id="WIXP02000012">
    <property type="protein sequence ID" value="KAF6202187.1"/>
    <property type="molecule type" value="Genomic_DNA"/>
</dbReference>
<reference evidence="2" key="1">
    <citation type="journal article" date="2021" name="Mol. Ecol. Resour.">
        <title>Apolygus lucorum genome provides insights into omnivorousness and mesophyll feeding.</title>
        <authorList>
            <person name="Liu Y."/>
            <person name="Liu H."/>
            <person name="Wang H."/>
            <person name="Huang T."/>
            <person name="Liu B."/>
            <person name="Yang B."/>
            <person name="Yin L."/>
            <person name="Li B."/>
            <person name="Zhang Y."/>
            <person name="Zhang S."/>
            <person name="Jiang F."/>
            <person name="Zhang X."/>
            <person name="Ren Y."/>
            <person name="Wang B."/>
            <person name="Wang S."/>
            <person name="Lu Y."/>
            <person name="Wu K."/>
            <person name="Fan W."/>
            <person name="Wang G."/>
        </authorList>
    </citation>
    <scope>NUCLEOTIDE SEQUENCE</scope>
    <source>
        <strain evidence="2">12Hb</strain>
    </source>
</reference>
<accession>A0A8S9WZP5</accession>
<feature type="region of interest" description="Disordered" evidence="1">
    <location>
        <begin position="114"/>
        <end position="151"/>
    </location>
</feature>
<dbReference type="Proteomes" id="UP000466442">
    <property type="component" value="Linkage Group LG12"/>
</dbReference>
<evidence type="ECO:0000313" key="3">
    <source>
        <dbReference type="Proteomes" id="UP000466442"/>
    </source>
</evidence>
<evidence type="ECO:0000256" key="1">
    <source>
        <dbReference type="SAM" id="MobiDB-lite"/>
    </source>
</evidence>
<comment type="caution">
    <text evidence="2">The sequence shown here is derived from an EMBL/GenBank/DDBJ whole genome shotgun (WGS) entry which is preliminary data.</text>
</comment>
<name>A0A8S9WZP5_APOLU</name>
<sequence>MAQTDGNNKNHSKYSMFPSIILLVSQCLFKADQPEPDQSDAHLSEAHLLDVCSTALRMTFMEEAGSGMKSWSGSILTPAERCGDDNKKPQLSLTTKYIPTGKCSISRKDYIPKHARDLQDSTSSKLPSDEMVTVGDDCNEENGLQKPPEQK</sequence>
<dbReference type="AlphaFoldDB" id="A0A8S9WZP5"/>
<gene>
    <name evidence="2" type="ORF">GE061_004585</name>
</gene>
<protein>
    <submittedName>
        <fullName evidence="2">Uncharacterized protein</fullName>
    </submittedName>
</protein>